<dbReference type="PANTHER" id="PTHR11731:SF193">
    <property type="entry name" value="DIPEPTIDYL PEPTIDASE 9"/>
    <property type="match status" value="1"/>
</dbReference>
<evidence type="ECO:0000313" key="5">
    <source>
        <dbReference type="Proteomes" id="UP000664265"/>
    </source>
</evidence>
<dbReference type="EMBL" id="JAERMS010000005">
    <property type="protein sequence ID" value="MBO1362749.1"/>
    <property type="molecule type" value="Genomic_DNA"/>
</dbReference>
<proteinExistence type="predicted"/>
<dbReference type="Pfam" id="PF00326">
    <property type="entry name" value="Peptidase_S9"/>
    <property type="match status" value="1"/>
</dbReference>
<feature type="signal peptide" evidence="1">
    <location>
        <begin position="1"/>
        <end position="20"/>
    </location>
</feature>
<dbReference type="PANTHER" id="PTHR11731">
    <property type="entry name" value="PROTEASE FAMILY S9B,C DIPEPTIDYL-PEPTIDASE IV-RELATED"/>
    <property type="match status" value="1"/>
</dbReference>
<dbReference type="InterPro" id="IPR050278">
    <property type="entry name" value="Serine_Prot_S9B/DPPIV"/>
</dbReference>
<feature type="domain" description="Dipeptidylpeptidase IV N-terminal" evidence="3">
    <location>
        <begin position="95"/>
        <end position="446"/>
    </location>
</feature>
<reference evidence="4 5" key="1">
    <citation type="submission" date="2021-01" db="EMBL/GenBank/DDBJ databases">
        <title>Prevotella A2931 sp. nov.</title>
        <authorList>
            <person name="Buhl M."/>
            <person name="Oberhettinger P."/>
        </authorList>
    </citation>
    <scope>NUCLEOTIDE SEQUENCE [LARGE SCALE GENOMIC DNA]</scope>
    <source>
        <strain evidence="4 5">A2931</strain>
    </source>
</reference>
<dbReference type="Gene3D" id="3.40.50.1820">
    <property type="entry name" value="alpha/beta hydrolase"/>
    <property type="match status" value="1"/>
</dbReference>
<dbReference type="Gene3D" id="2.140.10.30">
    <property type="entry name" value="Dipeptidylpeptidase IV, N-terminal domain"/>
    <property type="match status" value="1"/>
</dbReference>
<sequence length="735" mass="83477">MKRLISLSAISLFAVCQLMAFEKLTIADITSGKFAATLISEIRPVPNTNQYACVSDDQTKIELYSFKTGKQVQTLFDANNTQGELIKKVDGYILSPDGSKLLIQTATKRIYRRSFTAEYYIYTIKSRKLKRLSVNGPQQSPVWSPDGHQIAFVRANNIYLVKLLYDNAESQVTKDGKPNEIINGIPDWVNEEELSTSSSLVFTADGTMICWIKYDERAVKEYSLQLFKGSHPTHKEFANYPGFYTYKYPKAGEVNAQVSAWAYDIQSHKTNRLQVPLDKDDYMPRIKATLDPNRIIVFTLNRHQDNLNLYSVNPRTTLSQLIINEKADKYVEEEAIEGVIISQNSIILPSDRDGFMHLFEYSMNGTLKRKIGNGKFDITKVYGYDEKTGDVYYQAAALNSHDRQVYVAHKNGKTERITRREGWNDAIFSGDFQFFVNTWSDYNTPYRYAILTNSGKEIVGLESNESLKKTIVEYGFSKREPFSFVTREGVSLDGWMVKPLNFDKSKRYPVILYQYSGPGSQQVKNSWSSGSMGQGGAFDSFLAQQGFLVVCVDGRGTGARGAEFEKCTYLRLGVLEAKDQVETARWLSTLPYVDASSIGIWGWSFGGFNTLMSMSDGSAVFKAGVAIAPPTNWKFYDSIYTERYMRTPKENPEGYEDNPIQRADKLSGALLICHGMADDNVHPQNSFEYAEALVQADKDFREIYYTNRNHSIYGGNTRNHLLRQISNFFIEQLKK</sequence>
<evidence type="ECO:0000259" key="2">
    <source>
        <dbReference type="Pfam" id="PF00326"/>
    </source>
</evidence>
<organism evidence="4 5">
    <name type="scientific">Prevotella illustrans</name>
    <dbReference type="NCBI Taxonomy" id="2800387"/>
    <lineage>
        <taxon>Bacteria</taxon>
        <taxon>Pseudomonadati</taxon>
        <taxon>Bacteroidota</taxon>
        <taxon>Bacteroidia</taxon>
        <taxon>Bacteroidales</taxon>
        <taxon>Prevotellaceae</taxon>
        <taxon>Prevotella</taxon>
    </lineage>
</organism>
<comment type="caution">
    <text evidence="4">The sequence shown here is derived from an EMBL/GenBank/DDBJ whole genome shotgun (WGS) entry which is preliminary data.</text>
</comment>
<gene>
    <name evidence="4" type="ORF">JHU38_02975</name>
</gene>
<dbReference type="InterPro" id="IPR002469">
    <property type="entry name" value="Peptidase_S9B_N"/>
</dbReference>
<dbReference type="InterPro" id="IPR029058">
    <property type="entry name" value="AB_hydrolase_fold"/>
</dbReference>
<keyword evidence="5" id="KW-1185">Reference proteome</keyword>
<evidence type="ECO:0000256" key="1">
    <source>
        <dbReference type="SAM" id="SignalP"/>
    </source>
</evidence>
<protein>
    <submittedName>
        <fullName evidence="4">S9 family peptidase</fullName>
    </submittedName>
</protein>
<evidence type="ECO:0000313" key="4">
    <source>
        <dbReference type="EMBL" id="MBO1362749.1"/>
    </source>
</evidence>
<evidence type="ECO:0000259" key="3">
    <source>
        <dbReference type="Pfam" id="PF00930"/>
    </source>
</evidence>
<dbReference type="Proteomes" id="UP000664265">
    <property type="component" value="Unassembled WGS sequence"/>
</dbReference>
<name>A0ABS3M3J9_9BACT</name>
<feature type="domain" description="Peptidase S9 prolyl oligopeptidase catalytic" evidence="2">
    <location>
        <begin position="540"/>
        <end position="734"/>
    </location>
</feature>
<dbReference type="RefSeq" id="WP_107580837.1">
    <property type="nucleotide sequence ID" value="NZ_JAERMS010000005.1"/>
</dbReference>
<dbReference type="InterPro" id="IPR001375">
    <property type="entry name" value="Peptidase_S9_cat"/>
</dbReference>
<dbReference type="Pfam" id="PF00930">
    <property type="entry name" value="DPPIV_N"/>
    <property type="match status" value="1"/>
</dbReference>
<keyword evidence="1" id="KW-0732">Signal</keyword>
<feature type="chain" id="PRO_5047329579" evidence="1">
    <location>
        <begin position="21"/>
        <end position="735"/>
    </location>
</feature>
<accession>A0ABS3M3J9</accession>
<dbReference type="SUPFAM" id="SSF53474">
    <property type="entry name" value="alpha/beta-Hydrolases"/>
    <property type="match status" value="1"/>
</dbReference>
<dbReference type="SUPFAM" id="SSF82171">
    <property type="entry name" value="DPP6 N-terminal domain-like"/>
    <property type="match status" value="1"/>
</dbReference>